<sequence>MWMQEARERVEKETIPTANLQDIIDYLAFSLYEQGNLKRALLLTDELYRMNPDHPRAEGNVREYEDLLKKEGVQHIDMRRNIPPINNARDEDDWGEDETLIYEALCRQEVPVDTKVQSRLYCYYKMDRPYLRLAPFKVEIVRQNSLIVLFYDIISDEEARIIQMLAVPKLKRCMLLNLITGKSGPASFLIAK</sequence>
<dbReference type="OrthoDB" id="5858186at2759"/>
<dbReference type="Gene3D" id="1.25.40.10">
    <property type="entry name" value="Tetratricopeptide repeat domain"/>
    <property type="match status" value="1"/>
</dbReference>
<feature type="domain" description="Prolyl 4-hydroxylase peptide-substrate-binding" evidence="1">
    <location>
        <begin position="1"/>
        <end position="70"/>
    </location>
</feature>
<name>A0A182EWQ9_ONCOC</name>
<dbReference type="WBParaSite" id="nOo.2.0.1.t12606-RA">
    <property type="protein sequence ID" value="nOo.2.0.1.t12606-RA"/>
    <property type="gene ID" value="nOo.2.0.1.g12606"/>
</dbReference>
<dbReference type="InterPro" id="IPR011990">
    <property type="entry name" value="TPR-like_helical_dom_sf"/>
</dbReference>
<dbReference type="Pfam" id="PF23558">
    <property type="entry name" value="TPR_P4H"/>
    <property type="match status" value="1"/>
</dbReference>
<keyword evidence="3" id="KW-1185">Reference proteome</keyword>
<accession>A0A182EWQ9</accession>
<reference evidence="4" key="1">
    <citation type="submission" date="2016-06" db="UniProtKB">
        <authorList>
            <consortium name="WormBaseParasite"/>
        </authorList>
    </citation>
    <scope>IDENTIFICATION</scope>
</reference>
<evidence type="ECO:0000259" key="1">
    <source>
        <dbReference type="Pfam" id="PF23558"/>
    </source>
</evidence>
<gene>
    <name evidence="2" type="ORF">NOO_LOCUS12606</name>
</gene>
<evidence type="ECO:0000313" key="3">
    <source>
        <dbReference type="Proteomes" id="UP000271087"/>
    </source>
</evidence>
<proteinExistence type="predicted"/>
<organism evidence="4">
    <name type="scientific">Onchocerca ochengi</name>
    <name type="common">Filarial nematode worm</name>
    <dbReference type="NCBI Taxonomy" id="42157"/>
    <lineage>
        <taxon>Eukaryota</taxon>
        <taxon>Metazoa</taxon>
        <taxon>Ecdysozoa</taxon>
        <taxon>Nematoda</taxon>
        <taxon>Chromadorea</taxon>
        <taxon>Rhabditida</taxon>
        <taxon>Spirurina</taxon>
        <taxon>Spiruromorpha</taxon>
        <taxon>Filarioidea</taxon>
        <taxon>Onchocercidae</taxon>
        <taxon>Onchocerca</taxon>
    </lineage>
</organism>
<reference evidence="2 3" key="2">
    <citation type="submission" date="2018-08" db="EMBL/GenBank/DDBJ databases">
        <authorList>
            <person name="Laetsch R D."/>
            <person name="Stevens L."/>
            <person name="Kumar S."/>
            <person name="Blaxter L. M."/>
        </authorList>
    </citation>
    <scope>NUCLEOTIDE SEQUENCE [LARGE SCALE GENOMIC DNA]</scope>
</reference>
<dbReference type="AlphaFoldDB" id="A0A182EWQ9"/>
<dbReference type="InterPro" id="IPR059068">
    <property type="entry name" value="TPR_P4H"/>
</dbReference>
<dbReference type="STRING" id="42157.A0A182EWQ9"/>
<protein>
    <submittedName>
        <fullName evidence="4">TPR_REGION domain-containing protein</fullName>
    </submittedName>
</protein>
<evidence type="ECO:0000313" key="4">
    <source>
        <dbReference type="WBParaSite" id="nOo.2.0.1.t12606-RA"/>
    </source>
</evidence>
<dbReference type="EMBL" id="UYRW01011265">
    <property type="protein sequence ID" value="VDM99496.1"/>
    <property type="molecule type" value="Genomic_DNA"/>
</dbReference>
<dbReference type="SUPFAM" id="SSF48452">
    <property type="entry name" value="TPR-like"/>
    <property type="match status" value="1"/>
</dbReference>
<dbReference type="Proteomes" id="UP000271087">
    <property type="component" value="Unassembled WGS sequence"/>
</dbReference>
<evidence type="ECO:0000313" key="2">
    <source>
        <dbReference type="EMBL" id="VDM99496.1"/>
    </source>
</evidence>